<dbReference type="EMBL" id="JAPESX010000114">
    <property type="protein sequence ID" value="KAJ8123189.1"/>
    <property type="molecule type" value="Genomic_DNA"/>
</dbReference>
<dbReference type="Proteomes" id="UP001153334">
    <property type="component" value="Unassembled WGS sequence"/>
</dbReference>
<reference evidence="1" key="1">
    <citation type="submission" date="2022-11" db="EMBL/GenBank/DDBJ databases">
        <title>Genome Sequence of Nemania bipapillata.</title>
        <authorList>
            <person name="Buettner E."/>
        </authorList>
    </citation>
    <scope>NUCLEOTIDE SEQUENCE</scope>
    <source>
        <strain evidence="1">CP14</strain>
    </source>
</reference>
<keyword evidence="2" id="KW-1185">Reference proteome</keyword>
<accession>A0ACC2J763</accession>
<protein>
    <submittedName>
        <fullName evidence="1">Uncharacterized protein</fullName>
    </submittedName>
</protein>
<organism evidence="1 2">
    <name type="scientific">Nemania bipapillata</name>
    <dbReference type="NCBI Taxonomy" id="110536"/>
    <lineage>
        <taxon>Eukaryota</taxon>
        <taxon>Fungi</taxon>
        <taxon>Dikarya</taxon>
        <taxon>Ascomycota</taxon>
        <taxon>Pezizomycotina</taxon>
        <taxon>Sordariomycetes</taxon>
        <taxon>Xylariomycetidae</taxon>
        <taxon>Xylariales</taxon>
        <taxon>Xylariaceae</taxon>
        <taxon>Nemania</taxon>
    </lineage>
</organism>
<name>A0ACC2J763_9PEZI</name>
<proteinExistence type="predicted"/>
<evidence type="ECO:0000313" key="2">
    <source>
        <dbReference type="Proteomes" id="UP001153334"/>
    </source>
</evidence>
<comment type="caution">
    <text evidence="1">The sequence shown here is derived from an EMBL/GenBank/DDBJ whole genome shotgun (WGS) entry which is preliminary data.</text>
</comment>
<sequence>MLANPTRTILGPDPTHRTCVINGYAFQQDALHTFNGWQYACFYASGPDAEEPLYVHLSRRKLPAGPWETFMFDDIGQMTDDGHNTVQVNAIYLSIPAA</sequence>
<gene>
    <name evidence="1" type="ORF">ONZ43_g805</name>
</gene>
<evidence type="ECO:0000313" key="1">
    <source>
        <dbReference type="EMBL" id="KAJ8123189.1"/>
    </source>
</evidence>